<organism evidence="2 3">
    <name type="scientific">Waltera intestinalis</name>
    <dbReference type="NCBI Taxonomy" id="2606635"/>
    <lineage>
        <taxon>Bacteria</taxon>
        <taxon>Bacillati</taxon>
        <taxon>Bacillota</taxon>
        <taxon>Clostridia</taxon>
        <taxon>Lachnospirales</taxon>
        <taxon>Lachnospiraceae</taxon>
        <taxon>Waltera</taxon>
    </lineage>
</organism>
<dbReference type="Gene3D" id="3.40.630.30">
    <property type="match status" value="1"/>
</dbReference>
<dbReference type="RefSeq" id="WP_154498603.1">
    <property type="nucleotide sequence ID" value="NZ_VUMU01000021.1"/>
</dbReference>
<dbReference type="InterPro" id="IPR000182">
    <property type="entry name" value="GNAT_dom"/>
</dbReference>
<keyword evidence="3" id="KW-1185">Reference proteome</keyword>
<dbReference type="SUPFAM" id="SSF55729">
    <property type="entry name" value="Acyl-CoA N-acyltransferases (Nat)"/>
    <property type="match status" value="1"/>
</dbReference>
<feature type="domain" description="N-acetyltransferase" evidence="1">
    <location>
        <begin position="126"/>
        <end position="255"/>
    </location>
</feature>
<evidence type="ECO:0000313" key="3">
    <source>
        <dbReference type="Proteomes" id="UP000476055"/>
    </source>
</evidence>
<dbReference type="InterPro" id="IPR016181">
    <property type="entry name" value="Acyl_CoA_acyltransferase"/>
</dbReference>
<dbReference type="GO" id="GO:0016747">
    <property type="term" value="F:acyltransferase activity, transferring groups other than amino-acyl groups"/>
    <property type="evidence" value="ECO:0007669"/>
    <property type="project" value="InterPro"/>
</dbReference>
<protein>
    <submittedName>
        <fullName evidence="2">GNAT family N-acetyltransferase</fullName>
    </submittedName>
</protein>
<proteinExistence type="predicted"/>
<dbReference type="Pfam" id="PF00583">
    <property type="entry name" value="Acetyltransf_1"/>
    <property type="match status" value="1"/>
</dbReference>
<accession>A0A6L5YLL6</accession>
<evidence type="ECO:0000259" key="1">
    <source>
        <dbReference type="PROSITE" id="PS51186"/>
    </source>
</evidence>
<comment type="caution">
    <text evidence="2">The sequence shown here is derived from an EMBL/GenBank/DDBJ whole genome shotgun (WGS) entry which is preliminary data.</text>
</comment>
<dbReference type="AlphaFoldDB" id="A0A6L5YLL6"/>
<reference evidence="2 3" key="1">
    <citation type="submission" date="2019-08" db="EMBL/GenBank/DDBJ databases">
        <title>In-depth cultivation of the pig gut microbiome towards novel bacterial diversity and tailored functional studies.</title>
        <authorList>
            <person name="Wylensek D."/>
            <person name="Hitch T.C.A."/>
            <person name="Clavel T."/>
        </authorList>
    </citation>
    <scope>NUCLEOTIDE SEQUENCE [LARGE SCALE GENOMIC DNA]</scope>
    <source>
        <strain evidence="2 3">WCA3-601-WT-6H</strain>
    </source>
</reference>
<name>A0A6L5YLL6_9FIRM</name>
<evidence type="ECO:0000313" key="2">
    <source>
        <dbReference type="EMBL" id="MST59161.1"/>
    </source>
</evidence>
<dbReference type="EMBL" id="VUMU01000021">
    <property type="protein sequence ID" value="MST59161.1"/>
    <property type="molecule type" value="Genomic_DNA"/>
</dbReference>
<dbReference type="Proteomes" id="UP000476055">
    <property type="component" value="Unassembled WGS sequence"/>
</dbReference>
<gene>
    <name evidence="2" type="ORF">FYJ59_13110</name>
</gene>
<dbReference type="PROSITE" id="PS51186">
    <property type="entry name" value="GNAT"/>
    <property type="match status" value="1"/>
</dbReference>
<sequence>MYQEALSRQLALDYCCSPADVADSKNHFTIYVPQEGRRRFQEQTVCRLKIAVVNGKLLVTGSEEIVAECRKRYADVTGEWFFDMKRLRELEELLAPFGAHIAQVHPFFLPESGGIASSDLPSALLPDARDFELIRYDQDAILQFRGDDRFDQAFAFDPDAPDVLGMAAVKDGEILGMAGASADSPLFWQIGINVAPHAREMHVGSTLVRLLAQDILAQGTIPYYGTSMSHIASQRVAHRAGFAVAWAELITEEVR</sequence>
<keyword evidence="2" id="KW-0808">Transferase</keyword>